<dbReference type="InterPro" id="IPR008274">
    <property type="entry name" value="AldOxase/xan_DH_MoCoBD1"/>
</dbReference>
<dbReference type="InterPro" id="IPR000674">
    <property type="entry name" value="Ald_Oxase/Xan_DH_a/b"/>
</dbReference>
<dbReference type="Gene3D" id="3.30.365.10">
    <property type="entry name" value="Aldehyde oxidase/xanthine dehydrogenase, molybdopterin binding domain"/>
    <property type="match status" value="3"/>
</dbReference>
<dbReference type="STRING" id="52689.AKG39_00225"/>
<evidence type="ECO:0000259" key="1">
    <source>
        <dbReference type="SMART" id="SM01008"/>
    </source>
</evidence>
<feature type="domain" description="Aldehyde oxidase/xanthine dehydrogenase a/b hammerhead" evidence="1">
    <location>
        <begin position="38"/>
        <end position="144"/>
    </location>
</feature>
<dbReference type="Pfam" id="PF02738">
    <property type="entry name" value="MoCoBD_1"/>
    <property type="match status" value="1"/>
</dbReference>
<name>A0A0L6U509_9FIRM</name>
<comment type="caution">
    <text evidence="2">The sequence shown here is derived from an EMBL/GenBank/DDBJ whole genome shotgun (WGS) entry which is preliminary data.</text>
</comment>
<dbReference type="SUPFAM" id="SSF54665">
    <property type="entry name" value="CO dehydrogenase molybdoprotein N-domain-like"/>
    <property type="match status" value="1"/>
</dbReference>
<dbReference type="EMBL" id="LGYO01000001">
    <property type="protein sequence ID" value="KNZ43619.1"/>
    <property type="molecule type" value="Genomic_DNA"/>
</dbReference>
<dbReference type="InterPro" id="IPR036856">
    <property type="entry name" value="Ald_Oxase/Xan_DH_a/b_sf"/>
</dbReference>
<accession>A0A0L6U509</accession>
<dbReference type="SUPFAM" id="SSF56003">
    <property type="entry name" value="Molybdenum cofactor-binding domain"/>
    <property type="match status" value="1"/>
</dbReference>
<protein>
    <submittedName>
        <fullName evidence="2">Nicotinate dehydrogenase large molybdopterin subunit</fullName>
    </submittedName>
</protein>
<dbReference type="PANTHER" id="PTHR11908:SF157">
    <property type="entry name" value="XANTHINE DEHYDROGENASE SUBUNIT D-RELATED"/>
    <property type="match status" value="1"/>
</dbReference>
<gene>
    <name evidence="2" type="ORF">AKG39_00225</name>
</gene>
<dbReference type="GO" id="GO:0016491">
    <property type="term" value="F:oxidoreductase activity"/>
    <property type="evidence" value="ECO:0007669"/>
    <property type="project" value="InterPro"/>
</dbReference>
<dbReference type="InterPro" id="IPR037165">
    <property type="entry name" value="AldOxase/xan_DH_Mopterin-bd_sf"/>
</dbReference>
<keyword evidence="3" id="KW-1185">Reference proteome</keyword>
<organism evidence="2 3">
    <name type="scientific">Acetobacterium bakii</name>
    <dbReference type="NCBI Taxonomy" id="52689"/>
    <lineage>
        <taxon>Bacteria</taxon>
        <taxon>Bacillati</taxon>
        <taxon>Bacillota</taxon>
        <taxon>Clostridia</taxon>
        <taxon>Eubacteriales</taxon>
        <taxon>Eubacteriaceae</taxon>
        <taxon>Acetobacterium</taxon>
    </lineage>
</organism>
<dbReference type="AlphaFoldDB" id="A0A0L6U509"/>
<evidence type="ECO:0000313" key="2">
    <source>
        <dbReference type="EMBL" id="KNZ43619.1"/>
    </source>
</evidence>
<dbReference type="InterPro" id="IPR016208">
    <property type="entry name" value="Ald_Oxase/xanthine_DH-like"/>
</dbReference>
<dbReference type="Proteomes" id="UP000036873">
    <property type="component" value="Unassembled WGS sequence"/>
</dbReference>
<dbReference type="Pfam" id="PF01315">
    <property type="entry name" value="Ald_Xan_dh_C"/>
    <property type="match status" value="1"/>
</dbReference>
<dbReference type="Gene3D" id="3.90.1170.50">
    <property type="entry name" value="Aldehyde oxidase/xanthine dehydrogenase, a/b hammerhead"/>
    <property type="match status" value="1"/>
</dbReference>
<dbReference type="SMART" id="SM01008">
    <property type="entry name" value="Ald_Xan_dh_C"/>
    <property type="match status" value="1"/>
</dbReference>
<reference evidence="3" key="1">
    <citation type="submission" date="2015-07" db="EMBL/GenBank/DDBJ databases">
        <title>Draft genome sequence of Acetobacterium bakii DSM 8293, a potential psychrophilic chemical producer through syngas fermentation.</title>
        <authorList>
            <person name="Song Y."/>
            <person name="Hwang S."/>
            <person name="Cho B.-K."/>
        </authorList>
    </citation>
    <scope>NUCLEOTIDE SEQUENCE [LARGE SCALE GENOMIC DNA]</scope>
    <source>
        <strain evidence="3">DSM 8239</strain>
    </source>
</reference>
<dbReference type="PANTHER" id="PTHR11908">
    <property type="entry name" value="XANTHINE DEHYDROGENASE"/>
    <property type="match status" value="1"/>
</dbReference>
<evidence type="ECO:0000313" key="3">
    <source>
        <dbReference type="Proteomes" id="UP000036873"/>
    </source>
</evidence>
<sequence>MLLRFINKNWNRGENQLAKEYSVIGKSKVKVDGLEKVLGTTKFASDYSLPDMLYGRVFRSTVPHATVKKLYLEKARALDGVEAVLDYHDIPGKNRFGIIIKDEPCLVDDKIRRYGDALAVVAAKSPEILEEALALIEVDYDEIEPIFTFERALEADAPIIHGTTNIHQVKHLECGNVDEAFKKCDIIIENVYSTHRLSHMFIEPDAGIAYYDDDGLMTVVASTQNPHYDRNEVASLLGLPYNQVRVIQAATGGAFGGKLDISVQCHCALLTYHTRKPVKMVRSRSESTMVSAKRHPMTIEAKTGATRDGMLMAMEVKICSDTGAYASYGPAVITRAMVHCTGPYSIPNVRADATFVYTNNPMSGAFRGFGVPQVAVCHEGQMNALARKIGMDPVEIRIRNAHQIGSKLTTGQILENSVGFIETLEKAREKAAEVLS</sequence>
<proteinExistence type="predicted"/>
<dbReference type="GO" id="GO:0005506">
    <property type="term" value="F:iron ion binding"/>
    <property type="evidence" value="ECO:0007669"/>
    <property type="project" value="InterPro"/>
</dbReference>